<gene>
    <name evidence="2" type="ORF">DSM104329_03815</name>
</gene>
<dbReference type="AlphaFoldDB" id="A0A9E6XZS7"/>
<dbReference type="EMBL" id="CP087164">
    <property type="protein sequence ID" value="UGS37399.1"/>
    <property type="molecule type" value="Genomic_DNA"/>
</dbReference>
<keyword evidence="1" id="KW-1133">Transmembrane helix</keyword>
<evidence type="ECO:0000256" key="1">
    <source>
        <dbReference type="SAM" id="Phobius"/>
    </source>
</evidence>
<organism evidence="2 3">
    <name type="scientific">Capillimicrobium parvum</name>
    <dbReference type="NCBI Taxonomy" id="2884022"/>
    <lineage>
        <taxon>Bacteria</taxon>
        <taxon>Bacillati</taxon>
        <taxon>Actinomycetota</taxon>
        <taxon>Thermoleophilia</taxon>
        <taxon>Solirubrobacterales</taxon>
        <taxon>Capillimicrobiaceae</taxon>
        <taxon>Capillimicrobium</taxon>
    </lineage>
</organism>
<keyword evidence="3" id="KW-1185">Reference proteome</keyword>
<dbReference type="KEGG" id="sbae:DSM104329_03815"/>
<feature type="transmembrane region" description="Helical" evidence="1">
    <location>
        <begin position="39"/>
        <end position="59"/>
    </location>
</feature>
<keyword evidence="1" id="KW-0812">Transmembrane</keyword>
<name>A0A9E6XZS7_9ACTN</name>
<evidence type="ECO:0000313" key="2">
    <source>
        <dbReference type="EMBL" id="UGS37399.1"/>
    </source>
</evidence>
<protein>
    <submittedName>
        <fullName evidence="2">Uncharacterized protein</fullName>
    </submittedName>
</protein>
<sequence length="64" mass="6539">MAPRGRDVHRGGTQVLSVVLVVIGVALIVRTIAAGGGPGALGILLGVLFVLAGAGRLWVARRQR</sequence>
<accession>A0A9E6XZS7</accession>
<reference evidence="2" key="1">
    <citation type="journal article" date="2022" name="Int. J. Syst. Evol. Microbiol.">
        <title>Pseudomonas aegrilactucae sp. nov. and Pseudomonas morbosilactucae sp. nov., pathogens causing bacterial rot of lettuce in Japan.</title>
        <authorList>
            <person name="Sawada H."/>
            <person name="Fujikawa T."/>
            <person name="Satou M."/>
        </authorList>
    </citation>
    <scope>NUCLEOTIDE SEQUENCE</scope>
    <source>
        <strain evidence="2">0166_1</strain>
    </source>
</reference>
<evidence type="ECO:0000313" key="3">
    <source>
        <dbReference type="Proteomes" id="UP001162834"/>
    </source>
</evidence>
<dbReference type="RefSeq" id="WP_259311454.1">
    <property type="nucleotide sequence ID" value="NZ_CP087164.1"/>
</dbReference>
<feature type="transmembrane region" description="Helical" evidence="1">
    <location>
        <begin position="12"/>
        <end position="33"/>
    </location>
</feature>
<proteinExistence type="predicted"/>
<keyword evidence="1" id="KW-0472">Membrane</keyword>
<dbReference type="Proteomes" id="UP001162834">
    <property type="component" value="Chromosome"/>
</dbReference>